<name>A0ABU4PGL5_9SPHN</name>
<keyword evidence="2" id="KW-1185">Reference proteome</keyword>
<dbReference type="RefSeq" id="WP_010405275.1">
    <property type="nucleotide sequence ID" value="NZ_JAWXXV010000001.1"/>
</dbReference>
<dbReference type="EMBL" id="JAWXXV010000001">
    <property type="protein sequence ID" value="MDX5983345.1"/>
    <property type="molecule type" value="Genomic_DNA"/>
</dbReference>
<evidence type="ECO:0000313" key="2">
    <source>
        <dbReference type="Proteomes" id="UP001279660"/>
    </source>
</evidence>
<evidence type="ECO:0008006" key="3">
    <source>
        <dbReference type="Google" id="ProtNLM"/>
    </source>
</evidence>
<dbReference type="Gene3D" id="3.10.450.50">
    <property type="match status" value="1"/>
</dbReference>
<gene>
    <name evidence="1" type="ORF">SIL82_03670</name>
</gene>
<proteinExistence type="predicted"/>
<comment type="caution">
    <text evidence="1">The sequence shown here is derived from an EMBL/GenBank/DDBJ whole genome shotgun (WGS) entry which is preliminary data.</text>
</comment>
<organism evidence="1 2">
    <name type="scientific">Sphingomonas echinoides</name>
    <dbReference type="NCBI Taxonomy" id="59803"/>
    <lineage>
        <taxon>Bacteria</taxon>
        <taxon>Pseudomonadati</taxon>
        <taxon>Pseudomonadota</taxon>
        <taxon>Alphaproteobacteria</taxon>
        <taxon>Sphingomonadales</taxon>
        <taxon>Sphingomonadaceae</taxon>
        <taxon>Sphingomonas</taxon>
    </lineage>
</organism>
<accession>A0ABU4PGL5</accession>
<sequence>MIAALLLAAAFPPPFVSSEVEKPVTGAGFSTSLETNGQGRAGQPASVTALDAERAFAADAQKLGQWTAFRKWAASDATMFVPQPVNAQAWLKDRADPAKAISWWPTASYVSCDGSLAVNTGGWKRPDGSVGYFSTVWQRQPDGGWKWIVDGGDDLKVGRDKPRIIQSEVGSCAGTLTQDPILSSDNAGGGRASDRTLGWMWETAQDGSRRFWAAIWTGKRWKAVVDDKIAAPK</sequence>
<protein>
    <recommendedName>
        <fullName evidence="3">DUF4440 domain-containing protein</fullName>
    </recommendedName>
</protein>
<dbReference type="Proteomes" id="UP001279660">
    <property type="component" value="Unassembled WGS sequence"/>
</dbReference>
<evidence type="ECO:0000313" key="1">
    <source>
        <dbReference type="EMBL" id="MDX5983345.1"/>
    </source>
</evidence>
<reference evidence="1 2" key="1">
    <citation type="submission" date="2023-11" db="EMBL/GenBank/DDBJ databases">
        <title>MicrobeMod: A computational toolkit for identifying prokaryotic methylation and restriction-modification with nanopore sequencing.</title>
        <authorList>
            <person name="Crits-Christoph A."/>
            <person name="Kang S.C."/>
            <person name="Lee H."/>
            <person name="Ostrov N."/>
        </authorList>
    </citation>
    <scope>NUCLEOTIDE SEQUENCE [LARGE SCALE GENOMIC DNA]</scope>
    <source>
        <strain evidence="1 2">ATCC 14820</strain>
    </source>
</reference>